<dbReference type="InterPro" id="IPR020667">
    <property type="entry name" value="DNA_mismatch_repair_MutL"/>
</dbReference>
<evidence type="ECO:0000259" key="8">
    <source>
        <dbReference type="SMART" id="SM01340"/>
    </source>
</evidence>
<dbReference type="InterPro" id="IPR020568">
    <property type="entry name" value="Ribosomal_Su5_D2-typ_SF"/>
</dbReference>
<dbReference type="Gene3D" id="3.30.1370.100">
    <property type="entry name" value="MutL, C-terminal domain, regulatory subdomain"/>
    <property type="match status" value="1"/>
</dbReference>
<dbReference type="HAMAP" id="MF_00149">
    <property type="entry name" value="DNA_mis_repair"/>
    <property type="match status" value="1"/>
</dbReference>
<keyword evidence="9" id="KW-0540">Nuclease</keyword>
<evidence type="ECO:0000256" key="1">
    <source>
        <dbReference type="ARBA" id="ARBA00006082"/>
    </source>
</evidence>
<evidence type="ECO:0000259" key="7">
    <source>
        <dbReference type="SMART" id="SM00853"/>
    </source>
</evidence>
<comment type="function">
    <text evidence="5">This protein is involved in the repair of mismatches in DNA. It is required for dam-dependent methyl-directed DNA mismatch repair. May act as a 'molecular matchmaker', a protein that promotes the formation of a stable complex between two or more DNA-binding proteins in an ATP-dependent manner without itself being part of a final effector complex.</text>
</comment>
<dbReference type="InterPro" id="IPR013507">
    <property type="entry name" value="DNA_mismatch_S5_2-like"/>
</dbReference>
<dbReference type="InterPro" id="IPR037198">
    <property type="entry name" value="MutL_C_sf"/>
</dbReference>
<dbReference type="NCBIfam" id="TIGR00585">
    <property type="entry name" value="mutl"/>
    <property type="match status" value="1"/>
</dbReference>
<dbReference type="InterPro" id="IPR038973">
    <property type="entry name" value="MutL/Mlh/Pms-like"/>
</dbReference>
<dbReference type="Pfam" id="PF08676">
    <property type="entry name" value="MutL_C"/>
    <property type="match status" value="1"/>
</dbReference>
<dbReference type="Gene3D" id="3.30.1540.20">
    <property type="entry name" value="MutL, C-terminal domain, dimerisation subdomain"/>
    <property type="match status" value="1"/>
</dbReference>
<dbReference type="SUPFAM" id="SSF118116">
    <property type="entry name" value="DNA mismatch repair protein MutL"/>
    <property type="match status" value="1"/>
</dbReference>
<feature type="domain" description="MutL C-terminal dimerisation" evidence="7">
    <location>
        <begin position="583"/>
        <end position="726"/>
    </location>
</feature>
<evidence type="ECO:0000256" key="2">
    <source>
        <dbReference type="ARBA" id="ARBA00021975"/>
    </source>
</evidence>
<dbReference type="PANTHER" id="PTHR10073:SF12">
    <property type="entry name" value="DNA MISMATCH REPAIR PROTEIN MLH1"/>
    <property type="match status" value="1"/>
</dbReference>
<dbReference type="Gene3D" id="3.30.230.10">
    <property type="match status" value="1"/>
</dbReference>
<comment type="caution">
    <text evidence="9">The sequence shown here is derived from an EMBL/GenBank/DDBJ whole genome shotgun (WGS) entry which is preliminary data.</text>
</comment>
<dbReference type="GO" id="GO:0030983">
    <property type="term" value="F:mismatched DNA binding"/>
    <property type="evidence" value="ECO:0007669"/>
    <property type="project" value="InterPro"/>
</dbReference>
<keyword evidence="10" id="KW-1185">Reference proteome</keyword>
<evidence type="ECO:0000313" key="9">
    <source>
        <dbReference type="EMBL" id="MBC2593405.1"/>
    </source>
</evidence>
<feature type="compositionally biased region" description="Low complexity" evidence="6">
    <location>
        <begin position="406"/>
        <end position="420"/>
    </location>
</feature>
<evidence type="ECO:0000256" key="4">
    <source>
        <dbReference type="ARBA" id="ARBA00023204"/>
    </source>
</evidence>
<dbReference type="Pfam" id="PF01119">
    <property type="entry name" value="DNA_mis_repair"/>
    <property type="match status" value="1"/>
</dbReference>
<feature type="domain" description="DNA mismatch repair protein S5" evidence="8">
    <location>
        <begin position="225"/>
        <end position="345"/>
    </location>
</feature>
<dbReference type="InterPro" id="IPR042121">
    <property type="entry name" value="MutL_C_regsub"/>
</dbReference>
<dbReference type="AlphaFoldDB" id="A0A842HAN2"/>
<dbReference type="FunFam" id="3.30.565.10:FF:000003">
    <property type="entry name" value="DNA mismatch repair endonuclease MutL"/>
    <property type="match status" value="1"/>
</dbReference>
<feature type="region of interest" description="Disordered" evidence="6">
    <location>
        <begin position="372"/>
        <end position="572"/>
    </location>
</feature>
<sequence length="768" mass="83493">MSEENDQSPGAEAVFERPSIRVLPDRVINQIAAGEVVERPAAVVKELLENALDARADRIEIEFRGGGKSLIRVEDNGIGMPPDEALIALERHATSKLRDAADLAKVLSLGFRGEALPSIASVSRFTLRTRARGWEHGTEIFVNGGRMVHQRECGMPTGTRIEVANLFNSVPARRKFLKSDATESAHITHLVRLHAVARPGVSFSLIENGRSVFSSPKCPDMRERVAEIWGRELADELVELEPAEGENGLRLTGLVGKPGAGRATRRQMIALVNGRPVDSRTLNYALIEGYHSFIPKGRYPLAFLFLEIDPAVIDVNIHPAKREIKFRDEGRVRQFVLQAVVRQLQALAARARHPILQGGREDFEIDVLPRRERSHPVVGRPGRDEEAKPGHAGADSRVGKAPASRPAEGQGESGAAASEPAPRPVPSPALKPGAYPRTRPGPVSEQFREKYLKPDPNAAPGADATATDPGKKPSAGDERAGEEGISDQSVAPAGAEPPSAEPATSDESKGGPEKPAASALAGSPVPADDPTLIDTPASAQAPARAPVTGEELPVVTWTPAQPGSRAVSGGEASEPEFRFQWRCLGLLREGYALFETPSGLVVMDRRAAHERVWFERLQARFSENEQPSQRLLFPVGLELEPLASAALEENLPALQAHGFGIEPFGKNFFRLESHPDWLPEAETETFVRDLIERLREGSLDLSRPAVADEALARLAVRRAIRPADGGGCEEMTELARALLQCQQPLNCPRGRPTYFELSNRELARRFGR</sequence>
<dbReference type="SMART" id="SM01340">
    <property type="entry name" value="DNA_mis_repair"/>
    <property type="match status" value="1"/>
</dbReference>
<dbReference type="InterPro" id="IPR014762">
    <property type="entry name" value="DNA_mismatch_repair_CS"/>
</dbReference>
<dbReference type="SUPFAM" id="SSF55874">
    <property type="entry name" value="ATPase domain of HSP90 chaperone/DNA topoisomerase II/histidine kinase"/>
    <property type="match status" value="1"/>
</dbReference>
<dbReference type="SMART" id="SM00853">
    <property type="entry name" value="MutL_C"/>
    <property type="match status" value="1"/>
</dbReference>
<keyword evidence="9" id="KW-0378">Hydrolase</keyword>
<dbReference type="InterPro" id="IPR002099">
    <property type="entry name" value="MutL/Mlh/PMS"/>
</dbReference>
<evidence type="ECO:0000256" key="5">
    <source>
        <dbReference type="HAMAP-Rule" id="MF_00149"/>
    </source>
</evidence>
<dbReference type="GO" id="GO:0005524">
    <property type="term" value="F:ATP binding"/>
    <property type="evidence" value="ECO:0007669"/>
    <property type="project" value="InterPro"/>
</dbReference>
<gene>
    <name evidence="5 9" type="primary">mutL</name>
    <name evidence="9" type="ORF">H5P28_03945</name>
</gene>
<dbReference type="GO" id="GO:0004519">
    <property type="term" value="F:endonuclease activity"/>
    <property type="evidence" value="ECO:0007669"/>
    <property type="project" value="UniProtKB-KW"/>
</dbReference>
<dbReference type="GO" id="GO:0006298">
    <property type="term" value="P:mismatch repair"/>
    <property type="evidence" value="ECO:0007669"/>
    <property type="project" value="UniProtKB-UniRule"/>
</dbReference>
<dbReference type="PANTHER" id="PTHR10073">
    <property type="entry name" value="DNA MISMATCH REPAIR PROTEIN MLH, PMS, MUTL"/>
    <property type="match status" value="1"/>
</dbReference>
<dbReference type="EMBL" id="JACHVB010000013">
    <property type="protein sequence ID" value="MBC2593405.1"/>
    <property type="molecule type" value="Genomic_DNA"/>
</dbReference>
<keyword evidence="3 5" id="KW-0227">DNA damage</keyword>
<dbReference type="SUPFAM" id="SSF54211">
    <property type="entry name" value="Ribosomal protein S5 domain 2-like"/>
    <property type="match status" value="1"/>
</dbReference>
<evidence type="ECO:0000313" key="10">
    <source>
        <dbReference type="Proteomes" id="UP000546464"/>
    </source>
</evidence>
<reference evidence="9 10" key="1">
    <citation type="submission" date="2020-07" db="EMBL/GenBank/DDBJ databases">
        <authorList>
            <person name="Feng X."/>
        </authorList>
    </citation>
    <scope>NUCLEOTIDE SEQUENCE [LARGE SCALE GENOMIC DNA]</scope>
    <source>
        <strain evidence="9 10">JCM31066</strain>
    </source>
</reference>
<keyword evidence="4 5" id="KW-0234">DNA repair</keyword>
<dbReference type="InterPro" id="IPR014790">
    <property type="entry name" value="MutL_C"/>
</dbReference>
<name>A0A842HAN2_9BACT</name>
<feature type="compositionally biased region" description="Low complexity" evidence="6">
    <location>
        <begin position="458"/>
        <end position="468"/>
    </location>
</feature>
<dbReference type="GO" id="GO:0016887">
    <property type="term" value="F:ATP hydrolysis activity"/>
    <property type="evidence" value="ECO:0007669"/>
    <property type="project" value="InterPro"/>
</dbReference>
<dbReference type="InterPro" id="IPR014721">
    <property type="entry name" value="Ribsml_uS5_D2-typ_fold_subgr"/>
</dbReference>
<dbReference type="Proteomes" id="UP000546464">
    <property type="component" value="Unassembled WGS sequence"/>
</dbReference>
<accession>A0A842HAN2</accession>
<dbReference type="Pfam" id="PF13589">
    <property type="entry name" value="HATPase_c_3"/>
    <property type="match status" value="1"/>
</dbReference>
<dbReference type="CDD" id="cd16926">
    <property type="entry name" value="HATPase_MutL-MLH-PMS-like"/>
    <property type="match status" value="1"/>
</dbReference>
<evidence type="ECO:0000256" key="6">
    <source>
        <dbReference type="SAM" id="MobiDB-lite"/>
    </source>
</evidence>
<dbReference type="GO" id="GO:0032300">
    <property type="term" value="C:mismatch repair complex"/>
    <property type="evidence" value="ECO:0007669"/>
    <property type="project" value="InterPro"/>
</dbReference>
<dbReference type="InterPro" id="IPR036890">
    <property type="entry name" value="HATPase_C_sf"/>
</dbReference>
<protein>
    <recommendedName>
        <fullName evidence="2 5">DNA mismatch repair protein MutL</fullName>
    </recommendedName>
</protein>
<dbReference type="Gene3D" id="3.30.565.10">
    <property type="entry name" value="Histidine kinase-like ATPase, C-terminal domain"/>
    <property type="match status" value="1"/>
</dbReference>
<dbReference type="RefSeq" id="WP_185674410.1">
    <property type="nucleotide sequence ID" value="NZ_JACHVB010000013.1"/>
</dbReference>
<dbReference type="CDD" id="cd00782">
    <property type="entry name" value="MutL_Trans"/>
    <property type="match status" value="1"/>
</dbReference>
<evidence type="ECO:0000256" key="3">
    <source>
        <dbReference type="ARBA" id="ARBA00022763"/>
    </source>
</evidence>
<comment type="similarity">
    <text evidence="1 5">Belongs to the DNA mismatch repair MutL/HexB family.</text>
</comment>
<feature type="compositionally biased region" description="Basic and acidic residues" evidence="6">
    <location>
        <begin position="469"/>
        <end position="482"/>
    </location>
</feature>
<keyword evidence="9" id="KW-0255">Endonuclease</keyword>
<organism evidence="9 10">
    <name type="scientific">Ruficoccus amylovorans</name>
    <dbReference type="NCBI Taxonomy" id="1804625"/>
    <lineage>
        <taxon>Bacteria</taxon>
        <taxon>Pseudomonadati</taxon>
        <taxon>Verrucomicrobiota</taxon>
        <taxon>Opitutia</taxon>
        <taxon>Puniceicoccales</taxon>
        <taxon>Cerasicoccaceae</taxon>
        <taxon>Ruficoccus</taxon>
    </lineage>
</organism>
<feature type="compositionally biased region" description="Low complexity" evidence="6">
    <location>
        <begin position="489"/>
        <end position="505"/>
    </location>
</feature>
<feature type="compositionally biased region" description="Basic and acidic residues" evidence="6">
    <location>
        <begin position="372"/>
        <end position="389"/>
    </location>
</feature>
<proteinExistence type="inferred from homology"/>
<dbReference type="PROSITE" id="PS00058">
    <property type="entry name" value="DNA_MISMATCH_REPAIR_1"/>
    <property type="match status" value="1"/>
</dbReference>
<dbReference type="GO" id="GO:0140664">
    <property type="term" value="F:ATP-dependent DNA damage sensor activity"/>
    <property type="evidence" value="ECO:0007669"/>
    <property type="project" value="InterPro"/>
</dbReference>
<dbReference type="InterPro" id="IPR042120">
    <property type="entry name" value="MutL_C_dimsub"/>
</dbReference>